<keyword evidence="7" id="KW-1185">Reference proteome</keyword>
<dbReference type="EMBL" id="BAABIL010000256">
    <property type="protein sequence ID" value="GAA4978395.1"/>
    <property type="molecule type" value="Genomic_DNA"/>
</dbReference>
<comment type="caution">
    <text evidence="6">The sequence shown here is derived from an EMBL/GenBank/DDBJ whole genome shotgun (WGS) entry which is preliminary data.</text>
</comment>
<dbReference type="SUPFAM" id="SSF46689">
    <property type="entry name" value="Homeodomain-like"/>
    <property type="match status" value="1"/>
</dbReference>
<dbReference type="PRINTS" id="PR00455">
    <property type="entry name" value="HTHTETR"/>
</dbReference>
<dbReference type="InterPro" id="IPR050109">
    <property type="entry name" value="HTH-type_TetR-like_transc_reg"/>
</dbReference>
<keyword evidence="1" id="KW-0805">Transcription regulation</keyword>
<keyword evidence="2 4" id="KW-0238">DNA-binding</keyword>
<proteinExistence type="predicted"/>
<dbReference type="PANTHER" id="PTHR30055:SF234">
    <property type="entry name" value="HTH-TYPE TRANSCRIPTIONAL REGULATOR BETI"/>
    <property type="match status" value="1"/>
</dbReference>
<dbReference type="SUPFAM" id="SSF48498">
    <property type="entry name" value="Tetracyclin repressor-like, C-terminal domain"/>
    <property type="match status" value="1"/>
</dbReference>
<evidence type="ECO:0000256" key="2">
    <source>
        <dbReference type="ARBA" id="ARBA00023125"/>
    </source>
</evidence>
<evidence type="ECO:0000313" key="6">
    <source>
        <dbReference type="EMBL" id="GAA4978395.1"/>
    </source>
</evidence>
<feature type="domain" description="HTH tetR-type" evidence="5">
    <location>
        <begin position="19"/>
        <end position="79"/>
    </location>
</feature>
<evidence type="ECO:0000256" key="3">
    <source>
        <dbReference type="ARBA" id="ARBA00023163"/>
    </source>
</evidence>
<dbReference type="InterPro" id="IPR009057">
    <property type="entry name" value="Homeodomain-like_sf"/>
</dbReference>
<evidence type="ECO:0000256" key="1">
    <source>
        <dbReference type="ARBA" id="ARBA00023015"/>
    </source>
</evidence>
<name>A0ABP9HUR1_9ACTN</name>
<dbReference type="PANTHER" id="PTHR30055">
    <property type="entry name" value="HTH-TYPE TRANSCRIPTIONAL REGULATOR RUTR"/>
    <property type="match status" value="1"/>
</dbReference>
<evidence type="ECO:0000313" key="7">
    <source>
        <dbReference type="Proteomes" id="UP001501195"/>
    </source>
</evidence>
<dbReference type="PROSITE" id="PS50977">
    <property type="entry name" value="HTH_TETR_2"/>
    <property type="match status" value="1"/>
</dbReference>
<dbReference type="RefSeq" id="WP_345712228.1">
    <property type="nucleotide sequence ID" value="NZ_BAABIL010000256.1"/>
</dbReference>
<gene>
    <name evidence="6" type="ORF">GCM10023225_18770</name>
</gene>
<dbReference type="Gene3D" id="1.10.357.10">
    <property type="entry name" value="Tetracycline Repressor, domain 2"/>
    <property type="match status" value="1"/>
</dbReference>
<dbReference type="Proteomes" id="UP001501195">
    <property type="component" value="Unassembled WGS sequence"/>
</dbReference>
<protein>
    <submittedName>
        <fullName evidence="6">TetR/AcrR family transcriptional regulator</fullName>
    </submittedName>
</protein>
<evidence type="ECO:0000259" key="5">
    <source>
        <dbReference type="PROSITE" id="PS50977"/>
    </source>
</evidence>
<keyword evidence="3" id="KW-0804">Transcription</keyword>
<organism evidence="6 7">
    <name type="scientific">Kineococcus glutinatus</name>
    <dbReference type="NCBI Taxonomy" id="1070872"/>
    <lineage>
        <taxon>Bacteria</taxon>
        <taxon>Bacillati</taxon>
        <taxon>Actinomycetota</taxon>
        <taxon>Actinomycetes</taxon>
        <taxon>Kineosporiales</taxon>
        <taxon>Kineosporiaceae</taxon>
        <taxon>Kineococcus</taxon>
    </lineage>
</organism>
<reference evidence="7" key="1">
    <citation type="journal article" date="2019" name="Int. J. Syst. Evol. Microbiol.">
        <title>The Global Catalogue of Microorganisms (GCM) 10K type strain sequencing project: providing services to taxonomists for standard genome sequencing and annotation.</title>
        <authorList>
            <consortium name="The Broad Institute Genomics Platform"/>
            <consortium name="The Broad Institute Genome Sequencing Center for Infectious Disease"/>
            <person name="Wu L."/>
            <person name="Ma J."/>
        </authorList>
    </citation>
    <scope>NUCLEOTIDE SEQUENCE [LARGE SCALE GENOMIC DNA]</scope>
    <source>
        <strain evidence="7">JCM 18126</strain>
    </source>
</reference>
<sequence>MPGADRPARGARGPYANGERRRAEIVDAAMAVFAEQGYERTSLRDIAERAGTSHASLIHHFGSKAVLLRQVLQRRAELDRPVRAEAVRTAGLLDAAVEMMHRNARVPGLIQLDATLTVEALDPAHPAHEFFRQVYDDFAAEVLPELERERDAGRIRTDLPLPLVARQFVALIQGVQIQWLYDPGVDMAEHVRVWLELLRPARG</sequence>
<feature type="DNA-binding region" description="H-T-H motif" evidence="4">
    <location>
        <begin position="42"/>
        <end position="61"/>
    </location>
</feature>
<dbReference type="Pfam" id="PF00440">
    <property type="entry name" value="TetR_N"/>
    <property type="match status" value="1"/>
</dbReference>
<accession>A0ABP9HUR1</accession>
<dbReference type="InterPro" id="IPR036271">
    <property type="entry name" value="Tet_transcr_reg_TetR-rel_C_sf"/>
</dbReference>
<evidence type="ECO:0000256" key="4">
    <source>
        <dbReference type="PROSITE-ProRule" id="PRU00335"/>
    </source>
</evidence>
<dbReference type="InterPro" id="IPR001647">
    <property type="entry name" value="HTH_TetR"/>
</dbReference>